<comment type="caution">
    <text evidence="3">The sequence shown here is derived from an EMBL/GenBank/DDBJ whole genome shotgun (WGS) entry which is preliminary data.</text>
</comment>
<name>A0AAD9UKM6_RIDPI</name>
<feature type="domain" description="Fe2OG dioxygenase" evidence="2">
    <location>
        <begin position="116"/>
        <end position="225"/>
    </location>
</feature>
<dbReference type="PANTHER" id="PTHR47990">
    <property type="entry name" value="2-OXOGLUTARATE (2OG) AND FE(II)-DEPENDENT OXYGENASE SUPERFAMILY PROTEIN-RELATED"/>
    <property type="match status" value="1"/>
</dbReference>
<dbReference type="PROSITE" id="PS51471">
    <property type="entry name" value="FE2OG_OXY"/>
    <property type="match status" value="1"/>
</dbReference>
<dbReference type="Gene3D" id="2.60.120.330">
    <property type="entry name" value="B-lactam Antibiotic, Isopenicillin N Synthase, Chain"/>
    <property type="match status" value="2"/>
</dbReference>
<keyword evidence="1" id="KW-0408">Iron</keyword>
<proteinExistence type="inferred from homology"/>
<dbReference type="Pfam" id="PF03171">
    <property type="entry name" value="2OG-FeII_Oxy"/>
    <property type="match status" value="1"/>
</dbReference>
<gene>
    <name evidence="3" type="ORF">NP493_21g00015</name>
</gene>
<dbReference type="Proteomes" id="UP001209878">
    <property type="component" value="Unassembled WGS sequence"/>
</dbReference>
<dbReference type="InterPro" id="IPR026992">
    <property type="entry name" value="DIOX_N"/>
</dbReference>
<accession>A0AAD9UKM6</accession>
<dbReference type="GO" id="GO:0016491">
    <property type="term" value="F:oxidoreductase activity"/>
    <property type="evidence" value="ECO:0007669"/>
    <property type="project" value="UniProtKB-KW"/>
</dbReference>
<dbReference type="InterPro" id="IPR005123">
    <property type="entry name" value="Oxoglu/Fe-dep_dioxygenase_dom"/>
</dbReference>
<protein>
    <recommendedName>
        <fullName evidence="2">Fe2OG dioxygenase domain-containing protein</fullName>
    </recommendedName>
</protein>
<dbReference type="Pfam" id="PF14226">
    <property type="entry name" value="DIOX_N"/>
    <property type="match status" value="1"/>
</dbReference>
<evidence type="ECO:0000256" key="1">
    <source>
        <dbReference type="RuleBase" id="RU003682"/>
    </source>
</evidence>
<dbReference type="InterPro" id="IPR050231">
    <property type="entry name" value="Iron_ascorbate_oxido_reductase"/>
</dbReference>
<evidence type="ECO:0000313" key="4">
    <source>
        <dbReference type="Proteomes" id="UP001209878"/>
    </source>
</evidence>
<reference evidence="3" key="1">
    <citation type="journal article" date="2023" name="Mol. Biol. Evol.">
        <title>Third-Generation Sequencing Reveals the Adaptive Role of the Epigenome in Three Deep-Sea Polychaetes.</title>
        <authorList>
            <person name="Perez M."/>
            <person name="Aroh O."/>
            <person name="Sun Y."/>
            <person name="Lan Y."/>
            <person name="Juniper S.K."/>
            <person name="Young C.R."/>
            <person name="Angers B."/>
            <person name="Qian P.Y."/>
        </authorList>
    </citation>
    <scope>NUCLEOTIDE SEQUENCE</scope>
    <source>
        <strain evidence="3">R07B-5</strain>
    </source>
</reference>
<dbReference type="SUPFAM" id="SSF51197">
    <property type="entry name" value="Clavaminate synthase-like"/>
    <property type="match status" value="1"/>
</dbReference>
<keyword evidence="4" id="KW-1185">Reference proteome</keyword>
<organism evidence="3 4">
    <name type="scientific">Ridgeia piscesae</name>
    <name type="common">Tubeworm</name>
    <dbReference type="NCBI Taxonomy" id="27915"/>
    <lineage>
        <taxon>Eukaryota</taxon>
        <taxon>Metazoa</taxon>
        <taxon>Spiralia</taxon>
        <taxon>Lophotrochozoa</taxon>
        <taxon>Annelida</taxon>
        <taxon>Polychaeta</taxon>
        <taxon>Sedentaria</taxon>
        <taxon>Canalipalpata</taxon>
        <taxon>Sabellida</taxon>
        <taxon>Siboglinidae</taxon>
        <taxon>Ridgeia</taxon>
    </lineage>
</organism>
<dbReference type="AlphaFoldDB" id="A0AAD9UKM6"/>
<sequence length="259" mass="29477">MTSAIPIVDLQEFNLTKAPEDVSDDVKRQLAAQIINAFSTVGFVGLTNYGIPQDKLNMLMKEARNFFNLPENIKQKYSCRPQYGDEIGGWEHIGQEQYGIHKHDPNYFKNQHKKGDISGPRYLYYPAITSQTDVKPNQIRCGEHSDYGSITLLFQDDVGGLQLRSRNGKFVPATPKAGTMYINIGEVLQRWTADKLISTEHRVVIPETPSDREKVRMSVVYFAQPDRDCLIQCLDGSDKYEPITSLELLSRRLKATYPE</sequence>
<evidence type="ECO:0000259" key="2">
    <source>
        <dbReference type="PROSITE" id="PS51471"/>
    </source>
</evidence>
<dbReference type="InterPro" id="IPR027443">
    <property type="entry name" value="IPNS-like_sf"/>
</dbReference>
<comment type="similarity">
    <text evidence="1">Belongs to the iron/ascorbate-dependent oxidoreductase family.</text>
</comment>
<dbReference type="EMBL" id="JAODUO010000021">
    <property type="protein sequence ID" value="KAK2192836.1"/>
    <property type="molecule type" value="Genomic_DNA"/>
</dbReference>
<keyword evidence="1" id="KW-0560">Oxidoreductase</keyword>
<dbReference type="GO" id="GO:0046872">
    <property type="term" value="F:metal ion binding"/>
    <property type="evidence" value="ECO:0007669"/>
    <property type="project" value="UniProtKB-KW"/>
</dbReference>
<keyword evidence="1" id="KW-0479">Metal-binding</keyword>
<dbReference type="InterPro" id="IPR044861">
    <property type="entry name" value="IPNS-like_FE2OG_OXY"/>
</dbReference>
<evidence type="ECO:0000313" key="3">
    <source>
        <dbReference type="EMBL" id="KAK2192836.1"/>
    </source>
</evidence>